<keyword evidence="6" id="KW-1185">Reference proteome</keyword>
<evidence type="ECO:0000259" key="4">
    <source>
        <dbReference type="Pfam" id="PF08386"/>
    </source>
</evidence>
<protein>
    <submittedName>
        <fullName evidence="5">Alpha/beta fold hydrolase</fullName>
    </submittedName>
</protein>
<dbReference type="PANTHER" id="PTHR43248">
    <property type="entry name" value="2-SUCCINYL-6-HYDROXY-2,4-CYCLOHEXADIENE-1-CARBOXYLATE SYNTHASE"/>
    <property type="match status" value="1"/>
</dbReference>
<dbReference type="Gene3D" id="3.40.50.1820">
    <property type="entry name" value="alpha/beta hydrolase"/>
    <property type="match status" value="1"/>
</dbReference>
<sequence>MRRAVALLLVIVLALSGVGVAAFFIARSVGPSYDPVPIAVPADAPPAQQAPVASMRSYYEQRVVWRPCGADQCATMDVPLDYAHPQQESISLNLVRRPADDADHKIGSMLVNPGGPGAAGSGVAANAGSYFGRALLRGFDIVGFDPRGTGRSDPVDCLTDAGLDDYLSADSEPSSPTQVEHYAEEVRGFGRGCTQLSGRLASHISTEETARDMDVLRAVLGERVISYFGFSYGTELGATYAELFPERVGRFVLDGGVDPTLSVRDATLTQAKGFETALRAYVANCLDVTDSCFLGDSVDGGLQRIRDFLDDLDTRPLDTGTDRPLTQALAITGIITPLYSREAWIVLSQALRAAFDGNGSALLLLADQYSGRQSDGTFDSNIMEAFPAISCLDDPSGIKPSEVPAEYPAFEKASPTFGRAFAWSLITCRDWPPARGVKRQPLVIDGAGAPPIVVVGTTRDPATPLEESVALASQLESGVLVTRDGDGHTGYNSGNDCVDRAVESYLVEGTVPRDGLSC</sequence>
<dbReference type="AlphaFoldDB" id="A0A930VLL9"/>
<dbReference type="InterPro" id="IPR029058">
    <property type="entry name" value="AB_hydrolase_fold"/>
</dbReference>
<reference evidence="5" key="1">
    <citation type="submission" date="2020-11" db="EMBL/GenBank/DDBJ databases">
        <title>Nocardioides cynanchi sp. nov., isolated from soil of rhizosphere of Cynanchum wilfordii.</title>
        <authorList>
            <person name="Lee J.-S."/>
            <person name="Suh M.K."/>
            <person name="Kim J.-S."/>
        </authorList>
    </citation>
    <scope>NUCLEOTIDE SEQUENCE</scope>
    <source>
        <strain evidence="5">KCTC 19276</strain>
    </source>
</reference>
<proteinExistence type="inferred from homology"/>
<evidence type="ECO:0000256" key="3">
    <source>
        <dbReference type="ARBA" id="ARBA00022801"/>
    </source>
</evidence>
<dbReference type="InterPro" id="IPR013595">
    <property type="entry name" value="Pept_S33_TAP-like_C"/>
</dbReference>
<dbReference type="GO" id="GO:0016787">
    <property type="term" value="F:hydrolase activity"/>
    <property type="evidence" value="ECO:0007669"/>
    <property type="project" value="UniProtKB-KW"/>
</dbReference>
<evidence type="ECO:0000256" key="2">
    <source>
        <dbReference type="ARBA" id="ARBA00022729"/>
    </source>
</evidence>
<dbReference type="Pfam" id="PF08386">
    <property type="entry name" value="Abhydrolase_4"/>
    <property type="match status" value="1"/>
</dbReference>
<comment type="caution">
    <text evidence="5">The sequence shown here is derived from an EMBL/GenBank/DDBJ whole genome shotgun (WGS) entry which is preliminary data.</text>
</comment>
<keyword evidence="2" id="KW-0732">Signal</keyword>
<dbReference type="PANTHER" id="PTHR43248:SF29">
    <property type="entry name" value="TRIPEPTIDYL AMINOPEPTIDASE"/>
    <property type="match status" value="1"/>
</dbReference>
<comment type="similarity">
    <text evidence="1">Belongs to the peptidase S33 family.</text>
</comment>
<gene>
    <name evidence="5" type="ORF">ISU10_08820</name>
</gene>
<evidence type="ECO:0000313" key="6">
    <source>
        <dbReference type="Proteomes" id="UP000660668"/>
    </source>
</evidence>
<dbReference type="EMBL" id="JADKPO010000009">
    <property type="protein sequence ID" value="MBF4767866.1"/>
    <property type="molecule type" value="Genomic_DNA"/>
</dbReference>
<feature type="domain" description="Peptidase S33 tripeptidyl aminopeptidase-like C-terminal" evidence="4">
    <location>
        <begin position="414"/>
        <end position="518"/>
    </location>
</feature>
<organism evidence="5 6">
    <name type="scientific">Nocardioides agariphilus</name>
    <dbReference type="NCBI Taxonomy" id="433664"/>
    <lineage>
        <taxon>Bacteria</taxon>
        <taxon>Bacillati</taxon>
        <taxon>Actinomycetota</taxon>
        <taxon>Actinomycetes</taxon>
        <taxon>Propionibacteriales</taxon>
        <taxon>Nocardioidaceae</taxon>
        <taxon>Nocardioides</taxon>
    </lineage>
</organism>
<evidence type="ECO:0000256" key="1">
    <source>
        <dbReference type="ARBA" id="ARBA00010088"/>
    </source>
</evidence>
<dbReference type="SUPFAM" id="SSF53474">
    <property type="entry name" value="alpha/beta-Hydrolases"/>
    <property type="match status" value="1"/>
</dbReference>
<dbReference type="Proteomes" id="UP000660668">
    <property type="component" value="Unassembled WGS sequence"/>
</dbReference>
<dbReference type="InterPro" id="IPR051601">
    <property type="entry name" value="Serine_prot/Carboxylest_S33"/>
</dbReference>
<keyword evidence="3 5" id="KW-0378">Hydrolase</keyword>
<name>A0A930VLL9_9ACTN</name>
<dbReference type="RefSeq" id="WP_194696006.1">
    <property type="nucleotide sequence ID" value="NZ_JADKPO010000009.1"/>
</dbReference>
<accession>A0A930VLL9</accession>
<evidence type="ECO:0000313" key="5">
    <source>
        <dbReference type="EMBL" id="MBF4767866.1"/>
    </source>
</evidence>